<dbReference type="Proteomes" id="UP001168821">
    <property type="component" value="Unassembled WGS sequence"/>
</dbReference>
<name>A0AA38IGU4_9CUCU</name>
<organism evidence="1 2">
    <name type="scientific">Zophobas morio</name>
    <dbReference type="NCBI Taxonomy" id="2755281"/>
    <lineage>
        <taxon>Eukaryota</taxon>
        <taxon>Metazoa</taxon>
        <taxon>Ecdysozoa</taxon>
        <taxon>Arthropoda</taxon>
        <taxon>Hexapoda</taxon>
        <taxon>Insecta</taxon>
        <taxon>Pterygota</taxon>
        <taxon>Neoptera</taxon>
        <taxon>Endopterygota</taxon>
        <taxon>Coleoptera</taxon>
        <taxon>Polyphaga</taxon>
        <taxon>Cucujiformia</taxon>
        <taxon>Tenebrionidae</taxon>
        <taxon>Zophobas</taxon>
    </lineage>
</organism>
<evidence type="ECO:0000313" key="1">
    <source>
        <dbReference type="EMBL" id="KAJ3656235.1"/>
    </source>
</evidence>
<comment type="caution">
    <text evidence="1">The sequence shown here is derived from an EMBL/GenBank/DDBJ whole genome shotgun (WGS) entry which is preliminary data.</text>
</comment>
<reference evidence="1" key="1">
    <citation type="journal article" date="2023" name="G3 (Bethesda)">
        <title>Whole genome assemblies of Zophobas morio and Tenebrio molitor.</title>
        <authorList>
            <person name="Kaur S."/>
            <person name="Stinson S.A."/>
            <person name="diCenzo G.C."/>
        </authorList>
    </citation>
    <scope>NUCLEOTIDE SEQUENCE</scope>
    <source>
        <strain evidence="1">QUZm001</strain>
    </source>
</reference>
<evidence type="ECO:0000313" key="2">
    <source>
        <dbReference type="Proteomes" id="UP001168821"/>
    </source>
</evidence>
<keyword evidence="2" id="KW-1185">Reference proteome</keyword>
<accession>A0AA38IGU4</accession>
<protein>
    <submittedName>
        <fullName evidence="1">Uncharacterized protein</fullName>
    </submittedName>
</protein>
<dbReference type="AlphaFoldDB" id="A0AA38IGU4"/>
<dbReference type="EMBL" id="JALNTZ010000004">
    <property type="protein sequence ID" value="KAJ3656235.1"/>
    <property type="molecule type" value="Genomic_DNA"/>
</dbReference>
<gene>
    <name evidence="1" type="ORF">Zmor_015327</name>
</gene>
<sequence>MNVFVLLEAALTEDKVHTDPTGRKGSVEDQQVINDTITKYGLPQNFQALGLPGPELEAREYTCSTPDQLVSGKSGTYTLKVRTITKSFSYNARYEDTKLKTTENQKTIITKGQYGEHFERKSGGYYIRVIGYTLDENGYRQFLISLCTAETIKEEVKPSIVDNSKPSTSTVSDSHRSFIHKRQVTYSTLLKFLTFNLFVLLGAVPEDGIPTPPKGPEDQQVINDTITKYGRPQNYKALGLPGPELVTAWNTRTIFNERGGESGVYTLKVRTKTENFSYNGLYEVSTLKVMEGRESMITKGQFGEHFERKSGGYYIRIIGYTLDKKGYRQFLINLFTARTDNEIVELPIIRTSVRPKSTTPGPRGTGTIPTDALLSLVG</sequence>
<proteinExistence type="predicted"/>